<evidence type="ECO:0000313" key="3">
    <source>
        <dbReference type="Proteomes" id="UP000198571"/>
    </source>
</evidence>
<dbReference type="EMBL" id="FOGT01000019">
    <property type="protein sequence ID" value="SES36984.1"/>
    <property type="molecule type" value="Genomic_DNA"/>
</dbReference>
<feature type="transmembrane region" description="Helical" evidence="1">
    <location>
        <begin position="151"/>
        <end position="170"/>
    </location>
</feature>
<feature type="transmembrane region" description="Helical" evidence="1">
    <location>
        <begin position="95"/>
        <end position="114"/>
    </location>
</feature>
<reference evidence="3" key="1">
    <citation type="submission" date="2016-10" db="EMBL/GenBank/DDBJ databases">
        <authorList>
            <person name="Varghese N."/>
            <person name="Submissions S."/>
        </authorList>
    </citation>
    <scope>NUCLEOTIDE SEQUENCE [LARGE SCALE GENOMIC DNA]</scope>
    <source>
        <strain evidence="3">S9</strain>
    </source>
</reference>
<dbReference type="Proteomes" id="UP000198571">
    <property type="component" value="Unassembled WGS sequence"/>
</dbReference>
<feature type="transmembrane region" description="Helical" evidence="1">
    <location>
        <begin position="65"/>
        <end position="83"/>
    </location>
</feature>
<organism evidence="2 3">
    <name type="scientific">Salipaludibacillus aurantiacus</name>
    <dbReference type="NCBI Taxonomy" id="1601833"/>
    <lineage>
        <taxon>Bacteria</taxon>
        <taxon>Bacillati</taxon>
        <taxon>Bacillota</taxon>
        <taxon>Bacilli</taxon>
        <taxon>Bacillales</taxon>
        <taxon>Bacillaceae</taxon>
    </lineage>
</organism>
<accession>A0A1H9WT31</accession>
<dbReference type="AlphaFoldDB" id="A0A1H9WT31"/>
<evidence type="ECO:0000313" key="2">
    <source>
        <dbReference type="EMBL" id="SES36984.1"/>
    </source>
</evidence>
<keyword evidence="3" id="KW-1185">Reference proteome</keyword>
<feature type="transmembrane region" description="Helical" evidence="1">
    <location>
        <begin position="6"/>
        <end position="26"/>
    </location>
</feature>
<feature type="transmembrane region" description="Helical" evidence="1">
    <location>
        <begin position="120"/>
        <end position="139"/>
    </location>
</feature>
<keyword evidence="1" id="KW-0812">Transmembrane</keyword>
<keyword evidence="1" id="KW-0472">Membrane</keyword>
<protein>
    <submittedName>
        <fullName evidence="2">Uncharacterized protein</fullName>
    </submittedName>
</protein>
<sequence length="171" mass="19712">MAFFSTLFMIFFISFDGFIWGWLIGYRKQYFPLIHFLLLTVGTALILWAFYQIGLALEDVIPFHLFNKISGVFLLILSVFHLIDGEGLFKRAVALKIFLIINVDNIGFGLLAGFDAIGTYFPVFAGIQFALFFLFGLFLAHHSRVFKYQQYGNLLPFFVLFSMGFFKLFFG</sequence>
<name>A0A1H9WT31_9BACI</name>
<feature type="transmembrane region" description="Helical" evidence="1">
    <location>
        <begin position="33"/>
        <end position="53"/>
    </location>
</feature>
<keyword evidence="1" id="KW-1133">Transmembrane helix</keyword>
<gene>
    <name evidence="2" type="ORF">SAMN05518684_11999</name>
</gene>
<proteinExistence type="predicted"/>
<dbReference type="OrthoDB" id="2849709at2"/>
<evidence type="ECO:0000256" key="1">
    <source>
        <dbReference type="SAM" id="Phobius"/>
    </source>
</evidence>